<evidence type="ECO:0000313" key="10">
    <source>
        <dbReference type="EMBL" id="MBN7811512.1"/>
    </source>
</evidence>
<evidence type="ECO:0000256" key="6">
    <source>
        <dbReference type="ARBA" id="ARBA00023237"/>
    </source>
</evidence>
<feature type="signal peptide" evidence="8">
    <location>
        <begin position="1"/>
        <end position="40"/>
    </location>
</feature>
<evidence type="ECO:0000256" key="3">
    <source>
        <dbReference type="ARBA" id="ARBA00022452"/>
    </source>
</evidence>
<proteinExistence type="inferred from homology"/>
<evidence type="ECO:0000256" key="5">
    <source>
        <dbReference type="ARBA" id="ARBA00023136"/>
    </source>
</evidence>
<keyword evidence="6 7" id="KW-0998">Cell outer membrane</keyword>
<keyword evidence="2 7" id="KW-0813">Transport</keyword>
<evidence type="ECO:0000256" key="8">
    <source>
        <dbReference type="SAM" id="SignalP"/>
    </source>
</evidence>
<dbReference type="NCBIfam" id="TIGR04057">
    <property type="entry name" value="SusC_RagA_signa"/>
    <property type="match status" value="1"/>
</dbReference>
<dbReference type="Gene3D" id="2.60.40.1120">
    <property type="entry name" value="Carboxypeptidase-like, regulatory domain"/>
    <property type="match status" value="1"/>
</dbReference>
<dbReference type="InterPro" id="IPR008969">
    <property type="entry name" value="CarboxyPept-like_regulatory"/>
</dbReference>
<keyword evidence="11" id="KW-1185">Reference proteome</keyword>
<dbReference type="InterPro" id="IPR036942">
    <property type="entry name" value="Beta-barrel_TonB_sf"/>
</dbReference>
<dbReference type="InterPro" id="IPR023997">
    <property type="entry name" value="TonB-dep_OMP_SusC/RagA_CS"/>
</dbReference>
<feature type="domain" description="TonB-dependent receptor plug" evidence="9">
    <location>
        <begin position="134"/>
        <end position="239"/>
    </location>
</feature>
<dbReference type="Gene3D" id="2.170.130.10">
    <property type="entry name" value="TonB-dependent receptor, plug domain"/>
    <property type="match status" value="1"/>
</dbReference>
<keyword evidence="4 7" id="KW-0812">Transmembrane</keyword>
<dbReference type="EMBL" id="JAFKCT010000004">
    <property type="protein sequence ID" value="MBN7811512.1"/>
    <property type="molecule type" value="Genomic_DNA"/>
</dbReference>
<organism evidence="10 11">
    <name type="scientific">Algoriphagus oliviformis</name>
    <dbReference type="NCBI Taxonomy" id="2811231"/>
    <lineage>
        <taxon>Bacteria</taxon>
        <taxon>Pseudomonadati</taxon>
        <taxon>Bacteroidota</taxon>
        <taxon>Cytophagia</taxon>
        <taxon>Cytophagales</taxon>
        <taxon>Cyclobacteriaceae</taxon>
        <taxon>Algoriphagus</taxon>
    </lineage>
</organism>
<dbReference type="InterPro" id="IPR023996">
    <property type="entry name" value="TonB-dep_OMP_SusC/RagA"/>
</dbReference>
<evidence type="ECO:0000256" key="4">
    <source>
        <dbReference type="ARBA" id="ARBA00022692"/>
    </source>
</evidence>
<dbReference type="Pfam" id="PF13715">
    <property type="entry name" value="CarbopepD_reg_2"/>
    <property type="match status" value="1"/>
</dbReference>
<sequence length="1040" mass="113813">MPKNLPKIPPSAAAPSRRPNKKAWSLAFLLGLCFSVAGFAQQTITGTVTSSDDGLGMPGVTIVVKGTTNGTTTDVDGKYSLSVADDRAVLVFSFIGFNTVEETVGARSIIDVQLGVNITDLESVVVVGYGTLKKSDVTGAIAGVDSNIITERGTTSAIQSLQGTVAGVQVRNSTGRLGDGFSMTIRGNNSLSNSNPLYVVDGVVTSNIDFLNPNDIEKIEVLKDASSAAIYGSRAAGGVVIVQTKSGTRMPESTTFSFETFYGVKNPARLPEMMSLEQWRDYHMAAYLGTTNNGAGMTPQAYENVVLGNNNPVLKERFENLQGYDWYDGILQNGMQTNNHLTISHRNGPSSYNIGLGYQKETGNIANESLDKYTFSMNINQQINGKFRTGANMSLSFGNNQRGSSIAMQEAFRLNPFLTPWAIDENGDELVGELWPQPGKLTYPNGKSAADKTSTYNPFLEIANSSDETRSLRGVGNAFLQYDPLEWLSLKSTFSVGVNNNRRGQFYGAKTNTGISNGNLPSSSVAYYDNMNTTWDNQLNITKSVNEHAFNFLALQSIFVDRVESANLSSTKQPFETEFYNVGSGPQSTYSLGNAFRKSQLASFALRLNYSYLDRYLVTVSNRWDGSSLLSEGNKWQSFPSVALGWRLNKEAFLANSNVLSDLKLRFGYGTVGNNNVSPYTTLSALTTQTYYDFNGATANGWVQSSIANKALTWEKTTELNFGLDFGFFTNRITGSIDIYDRLSDQLLVTQKLPLEIGFSSITSNAASVRNKGVELSVNTVNVETSLITWNTTLTFTKNNNAIESLYGQSEVDDVGNNWFIGESINSHYNYVYDGVWQKGEDAAAYNQKEGQAKAKDINGDGKIDPNNDRVILGSSNPTWSGGLISTLKVGDFDMNFALATQQGVLVSSDFHANFTNVNDRGRQKAAISGYYVPENSVGVPAQVSNEYPQPRNEGQYWGTGMAYYRDASFVKVNNISLGYQLPQRLLQRANIQSLRLYVNVLNPFTFTDYDGWDPEWAEASLGIGRVSTITTQFGLNLKF</sequence>
<dbReference type="NCBIfam" id="TIGR04056">
    <property type="entry name" value="OMP_RagA_SusC"/>
    <property type="match status" value="1"/>
</dbReference>
<dbReference type="InterPro" id="IPR012910">
    <property type="entry name" value="Plug_dom"/>
</dbReference>
<comment type="similarity">
    <text evidence="7">Belongs to the TonB-dependent receptor family.</text>
</comment>
<gene>
    <name evidence="10" type="ORF">J0A68_11145</name>
</gene>
<protein>
    <submittedName>
        <fullName evidence="10">TonB-dependent receptor</fullName>
    </submittedName>
</protein>
<dbReference type="Pfam" id="PF07715">
    <property type="entry name" value="Plug"/>
    <property type="match status" value="1"/>
</dbReference>
<comment type="caution">
    <text evidence="10">The sequence shown here is derived from an EMBL/GenBank/DDBJ whole genome shotgun (WGS) entry which is preliminary data.</text>
</comment>
<keyword evidence="3 7" id="KW-1134">Transmembrane beta strand</keyword>
<dbReference type="Gene3D" id="2.40.170.20">
    <property type="entry name" value="TonB-dependent receptor, beta-barrel domain"/>
    <property type="match status" value="1"/>
</dbReference>
<dbReference type="InterPro" id="IPR039426">
    <property type="entry name" value="TonB-dep_rcpt-like"/>
</dbReference>
<evidence type="ECO:0000313" key="11">
    <source>
        <dbReference type="Proteomes" id="UP000664317"/>
    </source>
</evidence>
<evidence type="ECO:0000259" key="9">
    <source>
        <dbReference type="Pfam" id="PF07715"/>
    </source>
</evidence>
<dbReference type="SUPFAM" id="SSF56935">
    <property type="entry name" value="Porins"/>
    <property type="match status" value="1"/>
</dbReference>
<accession>A0ABS3C320</accession>
<feature type="chain" id="PRO_5045522973" evidence="8">
    <location>
        <begin position="41"/>
        <end position="1040"/>
    </location>
</feature>
<keyword evidence="5 7" id="KW-0472">Membrane</keyword>
<comment type="subcellular location">
    <subcellularLocation>
        <location evidence="1 7">Cell outer membrane</location>
        <topology evidence="1 7">Multi-pass membrane protein</topology>
    </subcellularLocation>
</comment>
<evidence type="ECO:0000256" key="7">
    <source>
        <dbReference type="PROSITE-ProRule" id="PRU01360"/>
    </source>
</evidence>
<evidence type="ECO:0000256" key="2">
    <source>
        <dbReference type="ARBA" id="ARBA00022448"/>
    </source>
</evidence>
<dbReference type="SUPFAM" id="SSF49464">
    <property type="entry name" value="Carboxypeptidase regulatory domain-like"/>
    <property type="match status" value="1"/>
</dbReference>
<name>A0ABS3C320_9BACT</name>
<dbReference type="PROSITE" id="PS52016">
    <property type="entry name" value="TONB_DEPENDENT_REC_3"/>
    <property type="match status" value="1"/>
</dbReference>
<keyword evidence="10" id="KW-0675">Receptor</keyword>
<reference evidence="10 11" key="1">
    <citation type="submission" date="2021-03" db="EMBL/GenBank/DDBJ databases">
        <title>novel species isolated from a fishpond in China.</title>
        <authorList>
            <person name="Lu H."/>
            <person name="Cai Z."/>
        </authorList>
    </citation>
    <scope>NUCLEOTIDE SEQUENCE [LARGE SCALE GENOMIC DNA]</scope>
    <source>
        <strain evidence="10 11">H41</strain>
    </source>
</reference>
<keyword evidence="8" id="KW-0732">Signal</keyword>
<dbReference type="RefSeq" id="WP_206578294.1">
    <property type="nucleotide sequence ID" value="NZ_JAFKCT010000004.1"/>
</dbReference>
<dbReference type="Proteomes" id="UP000664317">
    <property type="component" value="Unassembled WGS sequence"/>
</dbReference>
<evidence type="ECO:0000256" key="1">
    <source>
        <dbReference type="ARBA" id="ARBA00004571"/>
    </source>
</evidence>
<dbReference type="InterPro" id="IPR037066">
    <property type="entry name" value="Plug_dom_sf"/>
</dbReference>